<dbReference type="Proteomes" id="UP001646157">
    <property type="component" value="Unassembled WGS sequence"/>
</dbReference>
<reference evidence="1 2" key="1">
    <citation type="submission" date="2021-01" db="EMBL/GenBank/DDBJ databases">
        <title>Genomic Encyclopedia of Type Strains, Phase IV (KMG-IV): sequencing the most valuable type-strain genomes for metagenomic binning, comparative biology and taxonomic classification.</title>
        <authorList>
            <person name="Goeker M."/>
        </authorList>
    </citation>
    <scope>NUCLEOTIDE SEQUENCE [LARGE SCALE GENOMIC DNA]</scope>
    <source>
        <strain evidence="1 2">DSM 24834</strain>
    </source>
</reference>
<keyword evidence="1" id="KW-0645">Protease</keyword>
<protein>
    <submittedName>
        <fullName evidence="1">ATP-dependent serine protease</fullName>
    </submittedName>
</protein>
<proteinExistence type="predicted"/>
<comment type="caution">
    <text evidence="1">The sequence shown here is derived from an EMBL/GenBank/DDBJ whole genome shotgun (WGS) entry which is preliminary data.</text>
</comment>
<dbReference type="EMBL" id="JAFBDZ010000001">
    <property type="protein sequence ID" value="MBM7583930.1"/>
    <property type="molecule type" value="Genomic_DNA"/>
</dbReference>
<gene>
    <name evidence="1" type="ORF">JOC86_000467</name>
</gene>
<sequence length="122" mass="14481">MNNVVLSFFKEYNIPYKMNRSDNTVSYPCFYCHEETAISVIRTRWKCSNCNQWGTLVHLIEFIKDNDHSAVEAIKQVEIYDAKKEIEDIIKLLAKIRNKEVALELQEKLSKILDKRQKKRDL</sequence>
<keyword evidence="1" id="KW-0378">Hydrolase</keyword>
<evidence type="ECO:0000313" key="2">
    <source>
        <dbReference type="Proteomes" id="UP001646157"/>
    </source>
</evidence>
<name>A0ABS2N7U6_9BACI</name>
<accession>A0ABS2N7U6</accession>
<dbReference type="RefSeq" id="WP_205168146.1">
    <property type="nucleotide sequence ID" value="NZ_JAFBDZ010000001.1"/>
</dbReference>
<dbReference type="GO" id="GO:0006508">
    <property type="term" value="P:proteolysis"/>
    <property type="evidence" value="ECO:0007669"/>
    <property type="project" value="UniProtKB-KW"/>
</dbReference>
<keyword evidence="2" id="KW-1185">Reference proteome</keyword>
<organism evidence="1 2">
    <name type="scientific">Rossellomorea pakistanensis</name>
    <dbReference type="NCBI Taxonomy" id="992288"/>
    <lineage>
        <taxon>Bacteria</taxon>
        <taxon>Bacillati</taxon>
        <taxon>Bacillota</taxon>
        <taxon>Bacilli</taxon>
        <taxon>Bacillales</taxon>
        <taxon>Bacillaceae</taxon>
        <taxon>Rossellomorea</taxon>
    </lineage>
</organism>
<dbReference type="GO" id="GO:0008233">
    <property type="term" value="F:peptidase activity"/>
    <property type="evidence" value="ECO:0007669"/>
    <property type="project" value="UniProtKB-KW"/>
</dbReference>
<evidence type="ECO:0000313" key="1">
    <source>
        <dbReference type="EMBL" id="MBM7583930.1"/>
    </source>
</evidence>